<organism evidence="1 2">
    <name type="scientific">Natrinema gari JCM 14663</name>
    <dbReference type="NCBI Taxonomy" id="1230459"/>
    <lineage>
        <taxon>Archaea</taxon>
        <taxon>Methanobacteriati</taxon>
        <taxon>Methanobacteriota</taxon>
        <taxon>Stenosarchaea group</taxon>
        <taxon>Halobacteria</taxon>
        <taxon>Halobacteriales</taxon>
        <taxon>Natrialbaceae</taxon>
        <taxon>Natrinema</taxon>
    </lineage>
</organism>
<keyword evidence="2" id="KW-1185">Reference proteome</keyword>
<protein>
    <submittedName>
        <fullName evidence="1">Uncharacterized protein</fullName>
    </submittedName>
</protein>
<proteinExistence type="predicted"/>
<comment type="caution">
    <text evidence="1">The sequence shown here is derived from an EMBL/GenBank/DDBJ whole genome shotgun (WGS) entry which is preliminary data.</text>
</comment>
<gene>
    <name evidence="1" type="ORF">C486_01569</name>
</gene>
<evidence type="ECO:0000313" key="2">
    <source>
        <dbReference type="Proteomes" id="UP000011592"/>
    </source>
</evidence>
<reference evidence="1 2" key="1">
    <citation type="journal article" date="2014" name="PLoS Genet.">
        <title>Phylogenetically driven sequencing of extremely halophilic archaea reveals strategies for static and dynamic osmo-response.</title>
        <authorList>
            <person name="Becker E.A."/>
            <person name="Seitzer P.M."/>
            <person name="Tritt A."/>
            <person name="Larsen D."/>
            <person name="Krusor M."/>
            <person name="Yao A.I."/>
            <person name="Wu D."/>
            <person name="Madern D."/>
            <person name="Eisen J.A."/>
            <person name="Darling A.E."/>
            <person name="Facciotti M.T."/>
        </authorList>
    </citation>
    <scope>NUCLEOTIDE SEQUENCE [LARGE SCALE GENOMIC DNA]</scope>
    <source>
        <strain evidence="1 2">JCM 14663</strain>
    </source>
</reference>
<evidence type="ECO:0000313" key="1">
    <source>
        <dbReference type="EMBL" id="ELY83877.1"/>
    </source>
</evidence>
<dbReference type="AlphaFoldDB" id="L9ZE58"/>
<dbReference type="PATRIC" id="fig|1230459.4.peg.304"/>
<sequence length="61" mass="6517">MLEMVVEPEERVVLVDTTRRRMAASAGLTCGSSPNRAGETIVTGPKTAARGVDAIETRQQC</sequence>
<dbReference type="EMBL" id="AOIJ01000030">
    <property type="protein sequence ID" value="ELY83877.1"/>
    <property type="molecule type" value="Genomic_DNA"/>
</dbReference>
<dbReference type="Proteomes" id="UP000011592">
    <property type="component" value="Unassembled WGS sequence"/>
</dbReference>
<name>L9ZE58_9EURY</name>
<accession>L9ZE58</accession>